<protein>
    <submittedName>
        <fullName evidence="2">Ketosteroid isomerase-like protein</fullName>
    </submittedName>
</protein>
<dbReference type="GO" id="GO:0016853">
    <property type="term" value="F:isomerase activity"/>
    <property type="evidence" value="ECO:0007669"/>
    <property type="project" value="UniProtKB-KW"/>
</dbReference>
<dbReference type="RefSeq" id="WP_183852947.1">
    <property type="nucleotide sequence ID" value="NZ_JACHOO010000002.1"/>
</dbReference>
<evidence type="ECO:0000313" key="2">
    <source>
        <dbReference type="EMBL" id="MBB5751823.1"/>
    </source>
</evidence>
<keyword evidence="2" id="KW-0413">Isomerase</keyword>
<gene>
    <name evidence="2" type="ORF">GGQ63_000875</name>
</gene>
<evidence type="ECO:0000313" key="3">
    <source>
        <dbReference type="Proteomes" id="UP000523821"/>
    </source>
</evidence>
<name>A0A7W9CTW4_9HYPH</name>
<dbReference type="Pfam" id="PF13474">
    <property type="entry name" value="SnoaL_3"/>
    <property type="match status" value="1"/>
</dbReference>
<evidence type="ECO:0000259" key="1">
    <source>
        <dbReference type="Pfam" id="PF13474"/>
    </source>
</evidence>
<dbReference type="EMBL" id="JACHOO010000002">
    <property type="protein sequence ID" value="MBB5751823.1"/>
    <property type="molecule type" value="Genomic_DNA"/>
</dbReference>
<dbReference type="Gene3D" id="3.10.450.50">
    <property type="match status" value="1"/>
</dbReference>
<keyword evidence="3" id="KW-1185">Reference proteome</keyword>
<accession>A0A7W9CTW4</accession>
<dbReference type="SUPFAM" id="SSF54427">
    <property type="entry name" value="NTF2-like"/>
    <property type="match status" value="1"/>
</dbReference>
<reference evidence="2 3" key="1">
    <citation type="submission" date="2020-08" db="EMBL/GenBank/DDBJ databases">
        <title>Genomic Encyclopedia of Type Strains, Phase IV (KMG-IV): sequencing the most valuable type-strain genomes for metagenomic binning, comparative biology and taxonomic classification.</title>
        <authorList>
            <person name="Goeker M."/>
        </authorList>
    </citation>
    <scope>NUCLEOTIDE SEQUENCE [LARGE SCALE GENOMIC DNA]</scope>
    <source>
        <strain evidence="2 3">DSM 16268</strain>
    </source>
</reference>
<dbReference type="InterPro" id="IPR032710">
    <property type="entry name" value="NTF2-like_dom_sf"/>
</dbReference>
<comment type="caution">
    <text evidence="2">The sequence shown here is derived from an EMBL/GenBank/DDBJ whole genome shotgun (WGS) entry which is preliminary data.</text>
</comment>
<dbReference type="AlphaFoldDB" id="A0A7W9CTW4"/>
<sequence length="155" mass="17537">MTTEPGLRAEAADLEAVRAWFDALSRHVQKVDYEGARPLFDNDLLIFGTFQDFVVGQPESERQQWRNVWGTIEGFQFRIGDVRALVSPDRLFATGLGIWDSTGFTEDGTPFDRKGRATVTLERRSVDEPFVATHTHMSLFRGTPDRSYGRKPKAA</sequence>
<proteinExistence type="predicted"/>
<feature type="domain" description="SnoaL-like" evidence="1">
    <location>
        <begin position="17"/>
        <end position="139"/>
    </location>
</feature>
<organism evidence="2 3">
    <name type="scientific">Prosthecomicrobium pneumaticum</name>
    <dbReference type="NCBI Taxonomy" id="81895"/>
    <lineage>
        <taxon>Bacteria</taxon>
        <taxon>Pseudomonadati</taxon>
        <taxon>Pseudomonadota</taxon>
        <taxon>Alphaproteobacteria</taxon>
        <taxon>Hyphomicrobiales</taxon>
        <taxon>Kaistiaceae</taxon>
        <taxon>Prosthecomicrobium</taxon>
    </lineage>
</organism>
<dbReference type="InterPro" id="IPR037401">
    <property type="entry name" value="SnoaL-like"/>
</dbReference>
<dbReference type="Proteomes" id="UP000523821">
    <property type="component" value="Unassembled WGS sequence"/>
</dbReference>